<evidence type="ECO:0008006" key="4">
    <source>
        <dbReference type="Google" id="ProtNLM"/>
    </source>
</evidence>
<reference evidence="2 3" key="1">
    <citation type="submission" date="2024-08" db="EMBL/GenBank/DDBJ databases">
        <authorList>
            <person name="Cucini C."/>
            <person name="Frati F."/>
        </authorList>
    </citation>
    <scope>NUCLEOTIDE SEQUENCE [LARGE SCALE GENOMIC DNA]</scope>
</reference>
<feature type="transmembrane region" description="Helical" evidence="1">
    <location>
        <begin position="291"/>
        <end position="314"/>
    </location>
</feature>
<dbReference type="Proteomes" id="UP001642540">
    <property type="component" value="Unassembled WGS sequence"/>
</dbReference>
<keyword evidence="1" id="KW-0812">Transmembrane</keyword>
<comment type="caution">
    <text evidence="2">The sequence shown here is derived from an EMBL/GenBank/DDBJ whole genome shotgun (WGS) entry which is preliminary data.</text>
</comment>
<feature type="transmembrane region" description="Helical" evidence="1">
    <location>
        <begin position="83"/>
        <end position="106"/>
    </location>
</feature>
<evidence type="ECO:0000313" key="3">
    <source>
        <dbReference type="Proteomes" id="UP001642540"/>
    </source>
</evidence>
<feature type="transmembrane region" description="Helical" evidence="1">
    <location>
        <begin position="249"/>
        <end position="271"/>
    </location>
</feature>
<keyword evidence="1" id="KW-0472">Membrane</keyword>
<dbReference type="EMBL" id="CAXLJM020000057">
    <property type="protein sequence ID" value="CAL8117944.1"/>
    <property type="molecule type" value="Genomic_DNA"/>
</dbReference>
<feature type="transmembrane region" description="Helical" evidence="1">
    <location>
        <begin position="507"/>
        <end position="531"/>
    </location>
</feature>
<sequence length="588" mass="66285">MPNTSSSGSSKSATSLNALPNLALLIFLTILFIRLLVLRNDWQVFWKRRNTLQNFSEERKCFQDFYKQEFQGCGLKWSWYEGIFAIVMLFSIVRGPIISIGVSSFLKNNVKHGNNHNENNFTKSEVSRSKDGAGAGISGHRLLASSTLIRYADNLFLRTHCIDGVGLTVLVVIKYFEDVLNRIVCSRRSPSFTPADFLARFQHCSFVWLKGRRLLELLTFICWANWMISVTITSFVAVFFWANNGSRNIMTVTFLVSIACTGIKFVCFANVAHSFHQALATNFDGSPAGLVVNSALAIRLIIIQSAILAIRILYLRVELNGQLKEICNFPKLVSRFKKFVEIYPHFSSNLFGRCSKNQLVFFLVSVVSIVEHSTIALLVQTVEENSNSSSALELFGRVPRKVETVVEYFSSLLNDINALDGFALLILLMLKGMENGVELLNEILTKILKKLSNRKIWNRRFESGFSEPFSLAATPEDGIERSGTYTIRDVSLLYHDILEIWGHLTRIVSLVTAISFSMWMIQLIFNGFFAVTAAVDFGVTSIFPVSFSGDCLIGFLRFVCVTNSVHTFRAKVSNMQEEGIDLQLERIN</sequence>
<accession>A0ABP1R515</accession>
<evidence type="ECO:0000313" key="2">
    <source>
        <dbReference type="EMBL" id="CAL8117944.1"/>
    </source>
</evidence>
<protein>
    <recommendedName>
        <fullName evidence="4">Gustatory receptor</fullName>
    </recommendedName>
</protein>
<name>A0ABP1R515_9HEXA</name>
<gene>
    <name evidence="2" type="ORF">ODALV1_LOCUS17910</name>
</gene>
<organism evidence="2 3">
    <name type="scientific">Orchesella dallaii</name>
    <dbReference type="NCBI Taxonomy" id="48710"/>
    <lineage>
        <taxon>Eukaryota</taxon>
        <taxon>Metazoa</taxon>
        <taxon>Ecdysozoa</taxon>
        <taxon>Arthropoda</taxon>
        <taxon>Hexapoda</taxon>
        <taxon>Collembola</taxon>
        <taxon>Entomobryomorpha</taxon>
        <taxon>Entomobryoidea</taxon>
        <taxon>Orchesellidae</taxon>
        <taxon>Orchesellinae</taxon>
        <taxon>Orchesella</taxon>
    </lineage>
</organism>
<feature type="transmembrane region" description="Helical" evidence="1">
    <location>
        <begin position="217"/>
        <end position="242"/>
    </location>
</feature>
<proteinExistence type="predicted"/>
<evidence type="ECO:0000256" key="1">
    <source>
        <dbReference type="SAM" id="Phobius"/>
    </source>
</evidence>
<feature type="transmembrane region" description="Helical" evidence="1">
    <location>
        <begin position="20"/>
        <end position="38"/>
    </location>
</feature>
<keyword evidence="3" id="KW-1185">Reference proteome</keyword>
<feature type="transmembrane region" description="Helical" evidence="1">
    <location>
        <begin position="537"/>
        <end position="559"/>
    </location>
</feature>
<keyword evidence="1" id="KW-1133">Transmembrane helix</keyword>